<dbReference type="RefSeq" id="WP_229845104.1">
    <property type="nucleotide sequence ID" value="NZ_BMVB01000024.1"/>
</dbReference>
<evidence type="ECO:0000313" key="3">
    <source>
        <dbReference type="Proteomes" id="UP000646244"/>
    </source>
</evidence>
<dbReference type="InterPro" id="IPR024029">
    <property type="entry name" value="Pyridox_Oxase_FMN-dep"/>
</dbReference>
<protein>
    <submittedName>
        <fullName evidence="2">Phosphohydrolase</fullName>
    </submittedName>
</protein>
<evidence type="ECO:0000259" key="1">
    <source>
        <dbReference type="Pfam" id="PF01243"/>
    </source>
</evidence>
<feature type="domain" description="Pyridoxamine 5'-phosphate oxidase N-terminal" evidence="1">
    <location>
        <begin position="46"/>
        <end position="166"/>
    </location>
</feature>
<dbReference type="PANTHER" id="PTHR42815">
    <property type="entry name" value="FAD-BINDING, PUTATIVE (AFU_ORTHOLOGUE AFUA_6G07600)-RELATED"/>
    <property type="match status" value="1"/>
</dbReference>
<dbReference type="InterPro" id="IPR011576">
    <property type="entry name" value="Pyridox_Oxase_N"/>
</dbReference>
<dbReference type="InterPro" id="IPR012349">
    <property type="entry name" value="Split_barrel_FMN-bd"/>
</dbReference>
<reference evidence="2" key="1">
    <citation type="journal article" date="2014" name="Int. J. Syst. Evol. Microbiol.">
        <title>Complete genome sequence of Corynebacterium casei LMG S-19264T (=DSM 44701T), isolated from a smear-ripened cheese.</title>
        <authorList>
            <consortium name="US DOE Joint Genome Institute (JGI-PGF)"/>
            <person name="Walter F."/>
            <person name="Albersmeier A."/>
            <person name="Kalinowski J."/>
            <person name="Ruckert C."/>
        </authorList>
    </citation>
    <scope>NUCLEOTIDE SEQUENCE</scope>
    <source>
        <strain evidence="2">JCM 4633</strain>
    </source>
</reference>
<organism evidence="2 3">
    <name type="scientific">Streptomyces cinnamoneus</name>
    <name type="common">Streptoverticillium cinnamoneum</name>
    <dbReference type="NCBI Taxonomy" id="53446"/>
    <lineage>
        <taxon>Bacteria</taxon>
        <taxon>Bacillati</taxon>
        <taxon>Actinomycetota</taxon>
        <taxon>Actinomycetes</taxon>
        <taxon>Kitasatosporales</taxon>
        <taxon>Streptomycetaceae</taxon>
        <taxon>Streptomyces</taxon>
        <taxon>Streptomyces cinnamoneus group</taxon>
    </lineage>
</organism>
<name>A0A918WPC7_STRCJ</name>
<reference evidence="2" key="2">
    <citation type="submission" date="2020-09" db="EMBL/GenBank/DDBJ databases">
        <authorList>
            <person name="Sun Q."/>
            <person name="Ohkuma M."/>
        </authorList>
    </citation>
    <scope>NUCLEOTIDE SEQUENCE</scope>
    <source>
        <strain evidence="2">JCM 4633</strain>
    </source>
</reference>
<proteinExistence type="predicted"/>
<dbReference type="Proteomes" id="UP000646244">
    <property type="component" value="Unassembled WGS sequence"/>
</dbReference>
<dbReference type="Gene3D" id="2.30.110.10">
    <property type="entry name" value="Electron Transport, Fmn-binding Protein, Chain A"/>
    <property type="match status" value="1"/>
</dbReference>
<comment type="caution">
    <text evidence="2">The sequence shown here is derived from an EMBL/GenBank/DDBJ whole genome shotgun (WGS) entry which is preliminary data.</text>
</comment>
<dbReference type="AlphaFoldDB" id="A0A918WPC7"/>
<gene>
    <name evidence="2" type="ORF">GCM10010507_52800</name>
</gene>
<evidence type="ECO:0000313" key="2">
    <source>
        <dbReference type="EMBL" id="GHC67983.1"/>
    </source>
</evidence>
<dbReference type="Pfam" id="PF01243">
    <property type="entry name" value="PNPOx_N"/>
    <property type="match status" value="1"/>
</dbReference>
<sequence>MGTAGIRTAGTLADGMVEITSDEELTELLGGPPTARAAGKVRARLAEQDRQWLAQSPFCVVSTAGADGSCDGSPKGDPTGFTLVLDDTTVVVPERPGNRRADGFRNVLVNPHVGLLYLIPGRSDSLRINGRARLLKDAPFFDRLAVKGHRPRVALLVEIEEIFFHCSKAFLRSGLWKPETWDPEAVPSRARIAQALEPTGQTLEELERYYGPQYADHLYD</sequence>
<dbReference type="NCBIfam" id="TIGR04025">
    <property type="entry name" value="PPOX_FMN_DR2398"/>
    <property type="match status" value="1"/>
</dbReference>
<dbReference type="EMBL" id="BMVB01000024">
    <property type="protein sequence ID" value="GHC67983.1"/>
    <property type="molecule type" value="Genomic_DNA"/>
</dbReference>
<dbReference type="PANTHER" id="PTHR42815:SF2">
    <property type="entry name" value="FAD-BINDING, PUTATIVE (AFU_ORTHOLOGUE AFUA_6G07600)-RELATED"/>
    <property type="match status" value="1"/>
</dbReference>
<accession>A0A918WPC7</accession>
<dbReference type="SUPFAM" id="SSF50475">
    <property type="entry name" value="FMN-binding split barrel"/>
    <property type="match status" value="1"/>
</dbReference>